<proteinExistence type="predicted"/>
<gene>
    <name evidence="2" type="ORF">K469DRAFT_686204</name>
</gene>
<dbReference type="PRINTS" id="PR00195">
    <property type="entry name" value="DYNAMIN"/>
</dbReference>
<evidence type="ECO:0000313" key="3">
    <source>
        <dbReference type="Proteomes" id="UP000800200"/>
    </source>
</evidence>
<name>A0A6A6E4X7_9PEZI</name>
<dbReference type="EMBL" id="ML994628">
    <property type="protein sequence ID" value="KAF2186987.1"/>
    <property type="molecule type" value="Genomic_DNA"/>
</dbReference>
<dbReference type="AlphaFoldDB" id="A0A6A6E4X7"/>
<feature type="domain" description="Dynamin N-terminal" evidence="1">
    <location>
        <begin position="45"/>
        <end position="172"/>
    </location>
</feature>
<dbReference type="Pfam" id="PF00350">
    <property type="entry name" value="Dynamin_N"/>
    <property type="match status" value="1"/>
</dbReference>
<evidence type="ECO:0000259" key="1">
    <source>
        <dbReference type="Pfam" id="PF00350"/>
    </source>
</evidence>
<sequence length="173" mass="19087">MASGAPRMDALEQLHSSEQERLLDAIDQLRSNGVSHHDIGLPQLIVCGDQSSGKSSVLERLTRLPFPTKDGVCTTFATELILRRTSGQAVSIVCTVTPGRNRSPVQKEHLERFRRSFSSREEFSFPSLVDEAKEYMRVGATSTTNVVSEDILWIKDTGLDLSSLTIVDLLGLI</sequence>
<dbReference type="InterPro" id="IPR022812">
    <property type="entry name" value="Dynamin"/>
</dbReference>
<dbReference type="OrthoDB" id="415706at2759"/>
<dbReference type="Gene3D" id="3.40.50.300">
    <property type="entry name" value="P-loop containing nucleotide triphosphate hydrolases"/>
    <property type="match status" value="1"/>
</dbReference>
<dbReference type="InterPro" id="IPR045063">
    <property type="entry name" value="Dynamin_N"/>
</dbReference>
<protein>
    <recommendedName>
        <fullName evidence="1">Dynamin N-terminal domain-containing protein</fullName>
    </recommendedName>
</protein>
<accession>A0A6A6E4X7</accession>
<dbReference type="SUPFAM" id="SSF52540">
    <property type="entry name" value="P-loop containing nucleoside triphosphate hydrolases"/>
    <property type="match status" value="1"/>
</dbReference>
<keyword evidence="3" id="KW-1185">Reference proteome</keyword>
<organism evidence="2 3">
    <name type="scientific">Zopfia rhizophila CBS 207.26</name>
    <dbReference type="NCBI Taxonomy" id="1314779"/>
    <lineage>
        <taxon>Eukaryota</taxon>
        <taxon>Fungi</taxon>
        <taxon>Dikarya</taxon>
        <taxon>Ascomycota</taxon>
        <taxon>Pezizomycotina</taxon>
        <taxon>Dothideomycetes</taxon>
        <taxon>Dothideomycetes incertae sedis</taxon>
        <taxon>Zopfiaceae</taxon>
        <taxon>Zopfia</taxon>
    </lineage>
</organism>
<reference evidence="2" key="1">
    <citation type="journal article" date="2020" name="Stud. Mycol.">
        <title>101 Dothideomycetes genomes: a test case for predicting lifestyles and emergence of pathogens.</title>
        <authorList>
            <person name="Haridas S."/>
            <person name="Albert R."/>
            <person name="Binder M."/>
            <person name="Bloem J."/>
            <person name="Labutti K."/>
            <person name="Salamov A."/>
            <person name="Andreopoulos B."/>
            <person name="Baker S."/>
            <person name="Barry K."/>
            <person name="Bills G."/>
            <person name="Bluhm B."/>
            <person name="Cannon C."/>
            <person name="Castanera R."/>
            <person name="Culley D."/>
            <person name="Daum C."/>
            <person name="Ezra D."/>
            <person name="Gonzalez J."/>
            <person name="Henrissat B."/>
            <person name="Kuo A."/>
            <person name="Liang C."/>
            <person name="Lipzen A."/>
            <person name="Lutzoni F."/>
            <person name="Magnuson J."/>
            <person name="Mondo S."/>
            <person name="Nolan M."/>
            <person name="Ohm R."/>
            <person name="Pangilinan J."/>
            <person name="Park H.-J."/>
            <person name="Ramirez L."/>
            <person name="Alfaro M."/>
            <person name="Sun H."/>
            <person name="Tritt A."/>
            <person name="Yoshinaga Y."/>
            <person name="Zwiers L.-H."/>
            <person name="Turgeon B."/>
            <person name="Goodwin S."/>
            <person name="Spatafora J."/>
            <person name="Crous P."/>
            <person name="Grigoriev I."/>
        </authorList>
    </citation>
    <scope>NUCLEOTIDE SEQUENCE</scope>
    <source>
        <strain evidence="2">CBS 207.26</strain>
    </source>
</reference>
<dbReference type="InterPro" id="IPR027417">
    <property type="entry name" value="P-loop_NTPase"/>
</dbReference>
<dbReference type="Proteomes" id="UP000800200">
    <property type="component" value="Unassembled WGS sequence"/>
</dbReference>
<evidence type="ECO:0000313" key="2">
    <source>
        <dbReference type="EMBL" id="KAF2186987.1"/>
    </source>
</evidence>